<feature type="region of interest" description="Disordered" evidence="1">
    <location>
        <begin position="84"/>
        <end position="119"/>
    </location>
</feature>
<evidence type="ECO:0000256" key="1">
    <source>
        <dbReference type="SAM" id="MobiDB-lite"/>
    </source>
</evidence>
<reference evidence="2" key="1">
    <citation type="submission" date="2016-12" db="EMBL/GenBank/DDBJ databases">
        <title>Genome sequence of Streptomyces antioxidans MUSC 164.</title>
        <authorList>
            <person name="Lee L.-H."/>
            <person name="Ser H.-L."/>
        </authorList>
    </citation>
    <scope>NUCLEOTIDE SEQUENCE [LARGE SCALE GENOMIC DNA]</scope>
    <source>
        <strain evidence="2">MUSC 164</strain>
    </source>
</reference>
<dbReference type="Proteomes" id="UP000033615">
    <property type="component" value="Unassembled WGS sequence"/>
</dbReference>
<accession>A0A1V4D129</accession>
<sequence>MGGVDELVARLAERCGCWPPLSSAVAVMADPQESAKAISEVLAHRANRGGEWRKMRRQVVLDLRAREPAVSYRKIAALLSWRNDTGPARSRPAPPLIREPPLAFGPEGAFRRAQPSSLG</sequence>
<proteinExistence type="predicted"/>
<name>A0A1V4D129_9ACTN</name>
<evidence type="ECO:0000313" key="3">
    <source>
        <dbReference type="Proteomes" id="UP000033615"/>
    </source>
</evidence>
<organism evidence="2 3">
    <name type="scientific">Streptomyces antioxidans</name>
    <dbReference type="NCBI Taxonomy" id="1507734"/>
    <lineage>
        <taxon>Bacteria</taxon>
        <taxon>Bacillati</taxon>
        <taxon>Actinomycetota</taxon>
        <taxon>Actinomycetes</taxon>
        <taxon>Kitasatosporales</taxon>
        <taxon>Streptomycetaceae</taxon>
        <taxon>Streptomyces</taxon>
    </lineage>
</organism>
<comment type="caution">
    <text evidence="2">The sequence shown here is derived from an EMBL/GenBank/DDBJ whole genome shotgun (WGS) entry which is preliminary data.</text>
</comment>
<evidence type="ECO:0000313" key="2">
    <source>
        <dbReference type="EMBL" id="OPF75609.1"/>
    </source>
</evidence>
<gene>
    <name evidence="2" type="ORF">VT50_0224640</name>
</gene>
<protein>
    <submittedName>
        <fullName evidence="2">Uncharacterized protein</fullName>
    </submittedName>
</protein>
<keyword evidence="3" id="KW-1185">Reference proteome</keyword>
<dbReference type="EMBL" id="LAKD02000069">
    <property type="protein sequence ID" value="OPF75609.1"/>
    <property type="molecule type" value="Genomic_DNA"/>
</dbReference>
<dbReference type="AlphaFoldDB" id="A0A1V4D129"/>